<protein>
    <submittedName>
        <fullName evidence="1">Toxin of RelEStbE family</fullName>
    </submittedName>
</protein>
<evidence type="ECO:0000313" key="1">
    <source>
        <dbReference type="EMBL" id="WNL49527.1"/>
    </source>
</evidence>
<organism evidence="1">
    <name type="scientific">Marseillevirus sp</name>
    <dbReference type="NCBI Taxonomy" id="2809551"/>
    <lineage>
        <taxon>Viruses</taxon>
        <taxon>Varidnaviria</taxon>
        <taxon>Bamfordvirae</taxon>
        <taxon>Nucleocytoviricota</taxon>
        <taxon>Megaviricetes</taxon>
        <taxon>Pimascovirales</taxon>
        <taxon>Pimascovirales incertae sedis</taxon>
        <taxon>Marseilleviridae</taxon>
        <taxon>Marseillevirus</taxon>
    </lineage>
</organism>
<accession>A0AA96ER06</accession>
<gene>
    <name evidence="1" type="ORF">MarFTMF_011</name>
</gene>
<dbReference type="EMBL" id="OR343188">
    <property type="protein sequence ID" value="WNL49527.1"/>
    <property type="molecule type" value="Genomic_DNA"/>
</dbReference>
<reference evidence="1" key="1">
    <citation type="submission" date="2023-07" db="EMBL/GenBank/DDBJ databases">
        <authorList>
            <person name="Xia Y."/>
        </authorList>
    </citation>
    <scope>NUCLEOTIDE SEQUENCE</scope>
    <source>
        <strain evidence="1">F</strain>
    </source>
</reference>
<proteinExistence type="predicted"/>
<name>A0AA96ER06_9VIRU</name>
<sequence>MNPEDVCERFNSFLSERKEGTHFFIGNLRGCSIHKNVETEGRYVVAAEDLPCHWHRLLNVVTILGEKDQNKTGRFYLDERCIF</sequence>